<dbReference type="PANTHER" id="PTHR43537:SF43">
    <property type="entry name" value="GNTR-FAMILY TRANSCRIPTIONAL REGULATOR"/>
    <property type="match status" value="1"/>
</dbReference>
<dbReference type="InterPro" id="IPR011711">
    <property type="entry name" value="GntR_C"/>
</dbReference>
<dbReference type="GO" id="GO:0003700">
    <property type="term" value="F:DNA-binding transcription factor activity"/>
    <property type="evidence" value="ECO:0007669"/>
    <property type="project" value="InterPro"/>
</dbReference>
<keyword evidence="6" id="KW-1185">Reference proteome</keyword>
<keyword evidence="2" id="KW-0238">DNA-binding</keyword>
<dbReference type="Pfam" id="PF07729">
    <property type="entry name" value="FCD"/>
    <property type="match status" value="1"/>
</dbReference>
<dbReference type="Proteomes" id="UP000184052">
    <property type="component" value="Unassembled WGS sequence"/>
</dbReference>
<sequence length="227" mass="26656">MNNSKDKQAYEHVIEYIGQQVEEGRLKKGDKIPTERKLVEILEIGRNSIREALEILDMLGIVERRQGSGTYIRKDFDSWFSGPMSIAFMLSDTGKHEIFEFRNMIEVEMATIAAERITDDEIEELKDCYEKLINIDDEFINAKYDNKFHSLLARATKNIILINSYNAMEYMMDMLIYDVRTRGILSEGKDLLVRIHREVCEAVVERNPVEAREAMKRHMTEVRKYFE</sequence>
<dbReference type="InterPro" id="IPR008920">
    <property type="entry name" value="TF_FadR/GntR_C"/>
</dbReference>
<dbReference type="SMART" id="SM00345">
    <property type="entry name" value="HTH_GNTR"/>
    <property type="match status" value="1"/>
</dbReference>
<organism evidence="5 6">
    <name type="scientific">Dethiosulfatibacter aminovorans DSM 17477</name>
    <dbReference type="NCBI Taxonomy" id="1121476"/>
    <lineage>
        <taxon>Bacteria</taxon>
        <taxon>Bacillati</taxon>
        <taxon>Bacillota</taxon>
        <taxon>Tissierellia</taxon>
        <taxon>Dethiosulfatibacter</taxon>
    </lineage>
</organism>
<dbReference type="EMBL" id="FQZL01000005">
    <property type="protein sequence ID" value="SHI51626.1"/>
    <property type="molecule type" value="Genomic_DNA"/>
</dbReference>
<dbReference type="InterPro" id="IPR036388">
    <property type="entry name" value="WH-like_DNA-bd_sf"/>
</dbReference>
<dbReference type="InterPro" id="IPR036390">
    <property type="entry name" value="WH_DNA-bd_sf"/>
</dbReference>
<dbReference type="PRINTS" id="PR00035">
    <property type="entry name" value="HTHGNTR"/>
</dbReference>
<dbReference type="OrthoDB" id="9799482at2"/>
<evidence type="ECO:0000313" key="6">
    <source>
        <dbReference type="Proteomes" id="UP000184052"/>
    </source>
</evidence>
<dbReference type="PANTHER" id="PTHR43537">
    <property type="entry name" value="TRANSCRIPTIONAL REGULATOR, GNTR FAMILY"/>
    <property type="match status" value="1"/>
</dbReference>
<dbReference type="STRING" id="1121476.SAMN02745751_00454"/>
<evidence type="ECO:0000256" key="3">
    <source>
        <dbReference type="ARBA" id="ARBA00023163"/>
    </source>
</evidence>
<dbReference type="GO" id="GO:0003677">
    <property type="term" value="F:DNA binding"/>
    <property type="evidence" value="ECO:0007669"/>
    <property type="project" value="UniProtKB-KW"/>
</dbReference>
<dbReference type="SMART" id="SM00895">
    <property type="entry name" value="FCD"/>
    <property type="match status" value="1"/>
</dbReference>
<dbReference type="Pfam" id="PF00392">
    <property type="entry name" value="GntR"/>
    <property type="match status" value="1"/>
</dbReference>
<name>A0A1M6BSF1_9FIRM</name>
<gene>
    <name evidence="5" type="ORF">SAMN02745751_00454</name>
</gene>
<evidence type="ECO:0000256" key="2">
    <source>
        <dbReference type="ARBA" id="ARBA00023125"/>
    </source>
</evidence>
<dbReference type="SUPFAM" id="SSF48008">
    <property type="entry name" value="GntR ligand-binding domain-like"/>
    <property type="match status" value="1"/>
</dbReference>
<proteinExistence type="predicted"/>
<keyword evidence="5" id="KW-0670">Pyruvate</keyword>
<reference evidence="5 6" key="1">
    <citation type="submission" date="2016-11" db="EMBL/GenBank/DDBJ databases">
        <authorList>
            <person name="Jaros S."/>
            <person name="Januszkiewicz K."/>
            <person name="Wedrychowicz H."/>
        </authorList>
    </citation>
    <scope>NUCLEOTIDE SEQUENCE [LARGE SCALE GENOMIC DNA]</scope>
    <source>
        <strain evidence="5 6">DSM 17477</strain>
    </source>
</reference>
<evidence type="ECO:0000313" key="5">
    <source>
        <dbReference type="EMBL" id="SHI51626.1"/>
    </source>
</evidence>
<dbReference type="PROSITE" id="PS50949">
    <property type="entry name" value="HTH_GNTR"/>
    <property type="match status" value="1"/>
</dbReference>
<dbReference type="InterPro" id="IPR000524">
    <property type="entry name" value="Tscrpt_reg_HTH_GntR"/>
</dbReference>
<dbReference type="Gene3D" id="1.10.10.10">
    <property type="entry name" value="Winged helix-like DNA-binding domain superfamily/Winged helix DNA-binding domain"/>
    <property type="match status" value="1"/>
</dbReference>
<keyword evidence="3" id="KW-0804">Transcription</keyword>
<dbReference type="SUPFAM" id="SSF46785">
    <property type="entry name" value="Winged helix' DNA-binding domain"/>
    <property type="match status" value="1"/>
</dbReference>
<dbReference type="Gene3D" id="1.20.120.530">
    <property type="entry name" value="GntR ligand-binding domain-like"/>
    <property type="match status" value="1"/>
</dbReference>
<accession>A0A1M6BSF1</accession>
<keyword evidence="1" id="KW-0805">Transcription regulation</keyword>
<dbReference type="RefSeq" id="WP_073046497.1">
    <property type="nucleotide sequence ID" value="NZ_FQZL01000005.1"/>
</dbReference>
<dbReference type="AlphaFoldDB" id="A0A1M6BSF1"/>
<evidence type="ECO:0000256" key="1">
    <source>
        <dbReference type="ARBA" id="ARBA00023015"/>
    </source>
</evidence>
<protein>
    <submittedName>
        <fullName evidence="5">GntR family transcriptional regulator, transcriptional repressor for pyruvate dehydrogenase complex</fullName>
    </submittedName>
</protein>
<evidence type="ECO:0000259" key="4">
    <source>
        <dbReference type="PROSITE" id="PS50949"/>
    </source>
</evidence>
<dbReference type="CDD" id="cd07377">
    <property type="entry name" value="WHTH_GntR"/>
    <property type="match status" value="1"/>
</dbReference>
<feature type="domain" description="HTH gntR-type" evidence="4">
    <location>
        <begin position="7"/>
        <end position="75"/>
    </location>
</feature>